<dbReference type="FunFam" id="3.20.20.70:FF:000154">
    <property type="entry name" value="Probable nitronate monooxygenase"/>
    <property type="match status" value="1"/>
</dbReference>
<evidence type="ECO:0000256" key="1">
    <source>
        <dbReference type="ARBA" id="ARBA00001917"/>
    </source>
</evidence>
<comment type="similarity">
    <text evidence="3">Belongs to the nitronate monooxygenase family. NMO class I subfamily.</text>
</comment>
<comment type="caution">
    <text evidence="13">The sequence shown here is derived from an EMBL/GenBank/DDBJ whole genome shotgun (WGS) entry which is preliminary data.</text>
</comment>
<dbReference type="AlphaFoldDB" id="A0A3L7K450"/>
<keyword evidence="8" id="KW-0547">Nucleotide-binding</keyword>
<evidence type="ECO:0000256" key="7">
    <source>
        <dbReference type="ARBA" id="ARBA00022643"/>
    </source>
</evidence>
<evidence type="ECO:0000256" key="9">
    <source>
        <dbReference type="ARBA" id="ARBA00023002"/>
    </source>
</evidence>
<keyword evidence="5" id="KW-0216">Detoxification</keyword>
<dbReference type="CDD" id="cd04730">
    <property type="entry name" value="NPD_like"/>
    <property type="match status" value="1"/>
</dbReference>
<keyword evidence="6" id="KW-0285">Flavoprotein</keyword>
<dbReference type="OrthoDB" id="9778912at2"/>
<dbReference type="Gene3D" id="3.20.20.70">
    <property type="entry name" value="Aldolase class I"/>
    <property type="match status" value="1"/>
</dbReference>
<organism evidence="13 14">
    <name type="scientific">Falsibacillus albus</name>
    <dbReference type="NCBI Taxonomy" id="2478915"/>
    <lineage>
        <taxon>Bacteria</taxon>
        <taxon>Bacillati</taxon>
        <taxon>Bacillota</taxon>
        <taxon>Bacilli</taxon>
        <taxon>Bacillales</taxon>
        <taxon>Bacillaceae</taxon>
        <taxon>Falsibacillus</taxon>
    </lineage>
</organism>
<dbReference type="InterPro" id="IPR004136">
    <property type="entry name" value="NMO"/>
</dbReference>
<dbReference type="Pfam" id="PF03060">
    <property type="entry name" value="NMO"/>
    <property type="match status" value="1"/>
</dbReference>
<keyword evidence="9" id="KW-0560">Oxidoreductase</keyword>
<dbReference type="GO" id="GO:0000166">
    <property type="term" value="F:nucleotide binding"/>
    <property type="evidence" value="ECO:0007669"/>
    <property type="project" value="UniProtKB-KW"/>
</dbReference>
<evidence type="ECO:0000256" key="4">
    <source>
        <dbReference type="ARBA" id="ARBA00013457"/>
    </source>
</evidence>
<evidence type="ECO:0000256" key="6">
    <source>
        <dbReference type="ARBA" id="ARBA00022630"/>
    </source>
</evidence>
<sequence length="370" mass="40078">MELIIGKDGDILRFHNKLCELFHIDLPIIQAGMAGGPTTPELVASVSNSGGLGTLGGAYLTPKDLRSAIKEIKKQTNRPFSVNLFCTELKDSVEGTGQVQHALNAFRKELNIDETVAPPNTVNHFEEQFAVLIEENVPVISTAFGLLPTDKMRTARKNEMKIITMITTVKEALLAENHGVDAIVAQGSDAGGHRGTFDIHEHPNGANIGTFSLIPQVAQAINIPVIAAGGIMNGQGLAASLILGAQGVQMGTRFLTCKESGANSTYQQALLNSNEEETVITKAFSGRPARGLMNKFIRRFEASGIHPLPFPSQNTLTKDIRKEAAKQKNKEFLSLWAGQGTRLLTGDLTAKEIIDEIMEEAEEAFKTMEF</sequence>
<gene>
    <name evidence="13" type="ORF">D9X91_10695</name>
</gene>
<comment type="cofactor">
    <cofactor evidence="1">
        <name>FMN</name>
        <dbReference type="ChEBI" id="CHEBI:58210"/>
    </cofactor>
</comment>
<comment type="catalytic activity">
    <reaction evidence="12">
        <text>3 propionate 3-nitronate + 3 O2 + H2O = 3 3-oxopropanoate + 2 nitrate + nitrite + H2O2 + 3 H(+)</text>
        <dbReference type="Rhea" id="RHEA:57332"/>
        <dbReference type="ChEBI" id="CHEBI:15377"/>
        <dbReference type="ChEBI" id="CHEBI:15378"/>
        <dbReference type="ChEBI" id="CHEBI:15379"/>
        <dbReference type="ChEBI" id="CHEBI:16240"/>
        <dbReference type="ChEBI" id="CHEBI:16301"/>
        <dbReference type="ChEBI" id="CHEBI:17632"/>
        <dbReference type="ChEBI" id="CHEBI:33190"/>
        <dbReference type="ChEBI" id="CHEBI:136067"/>
    </reaction>
</comment>
<evidence type="ECO:0000256" key="12">
    <source>
        <dbReference type="ARBA" id="ARBA00049401"/>
    </source>
</evidence>
<dbReference type="InterPro" id="IPR013785">
    <property type="entry name" value="Aldolase_TIM"/>
</dbReference>
<dbReference type="EMBL" id="RCVZ01000006">
    <property type="protein sequence ID" value="RLQ95492.1"/>
    <property type="molecule type" value="Genomic_DNA"/>
</dbReference>
<keyword evidence="10 13" id="KW-0503">Monooxygenase</keyword>
<dbReference type="GO" id="GO:0009636">
    <property type="term" value="P:response to toxic substance"/>
    <property type="evidence" value="ECO:0007669"/>
    <property type="project" value="UniProtKB-KW"/>
</dbReference>
<evidence type="ECO:0000256" key="3">
    <source>
        <dbReference type="ARBA" id="ARBA00009881"/>
    </source>
</evidence>
<dbReference type="PANTHER" id="PTHR42747">
    <property type="entry name" value="NITRONATE MONOOXYGENASE-RELATED"/>
    <property type="match status" value="1"/>
</dbReference>
<protein>
    <recommendedName>
        <fullName evidence="4">Probable nitronate monooxygenase</fullName>
    </recommendedName>
    <alternativeName>
        <fullName evidence="11">Propionate 3-nitronate monooxygenase</fullName>
    </alternativeName>
</protein>
<evidence type="ECO:0000313" key="14">
    <source>
        <dbReference type="Proteomes" id="UP000276770"/>
    </source>
</evidence>
<reference evidence="13 14" key="1">
    <citation type="submission" date="2018-10" db="EMBL/GenBank/DDBJ databases">
        <title>Falsibacillus sp. genome draft.</title>
        <authorList>
            <person name="Shi S."/>
        </authorList>
    </citation>
    <scope>NUCLEOTIDE SEQUENCE [LARGE SCALE GENOMIC DNA]</scope>
    <source>
        <strain evidence="13 14">GY 10110</strain>
    </source>
</reference>
<evidence type="ECO:0000256" key="8">
    <source>
        <dbReference type="ARBA" id="ARBA00022741"/>
    </source>
</evidence>
<name>A0A3L7K450_9BACI</name>
<evidence type="ECO:0000256" key="2">
    <source>
        <dbReference type="ARBA" id="ARBA00003535"/>
    </source>
</evidence>
<dbReference type="Proteomes" id="UP000276770">
    <property type="component" value="Unassembled WGS sequence"/>
</dbReference>
<keyword evidence="7" id="KW-0288">FMN</keyword>
<dbReference type="SUPFAM" id="SSF51412">
    <property type="entry name" value="Inosine monophosphate dehydrogenase (IMPDH)"/>
    <property type="match status" value="1"/>
</dbReference>
<proteinExistence type="inferred from homology"/>
<keyword evidence="14" id="KW-1185">Reference proteome</keyword>
<accession>A0A3L7K450</accession>
<evidence type="ECO:0000256" key="5">
    <source>
        <dbReference type="ARBA" id="ARBA00022575"/>
    </source>
</evidence>
<comment type="function">
    <text evidence="2">Nitronate monooxygenase that uses molecular oxygen to catalyze the oxidative denitrification of alkyl nitronates. Acts on propionate 3-nitronate (P3N), the presumed physiological substrate. Probably functions in the detoxification of P3N, a metabolic poison produced by plants and fungi as a defense mechanism.</text>
</comment>
<evidence type="ECO:0000256" key="11">
    <source>
        <dbReference type="ARBA" id="ARBA00031155"/>
    </source>
</evidence>
<evidence type="ECO:0000313" key="13">
    <source>
        <dbReference type="EMBL" id="RLQ95492.1"/>
    </source>
</evidence>
<dbReference type="PANTHER" id="PTHR42747:SF3">
    <property type="entry name" value="NITRONATE MONOOXYGENASE-RELATED"/>
    <property type="match status" value="1"/>
</dbReference>
<dbReference type="GO" id="GO:0018580">
    <property type="term" value="F:nitronate monooxygenase activity"/>
    <property type="evidence" value="ECO:0007669"/>
    <property type="project" value="InterPro"/>
</dbReference>
<evidence type="ECO:0000256" key="10">
    <source>
        <dbReference type="ARBA" id="ARBA00023033"/>
    </source>
</evidence>